<accession>A0A0K0DK97</accession>
<reference evidence="2" key="2">
    <citation type="submission" date="2017-02" db="UniProtKB">
        <authorList>
            <consortium name="WormBaseParasite"/>
        </authorList>
    </citation>
    <scope>IDENTIFICATION</scope>
</reference>
<proteinExistence type="predicted"/>
<reference evidence="1" key="1">
    <citation type="submission" date="2012-09" db="EMBL/GenBank/DDBJ databases">
        <authorList>
            <person name="Martin A.A."/>
        </authorList>
    </citation>
    <scope>NUCLEOTIDE SEQUENCE</scope>
</reference>
<protein>
    <submittedName>
        <fullName evidence="2">Kelch repeat protein</fullName>
    </submittedName>
</protein>
<dbReference type="Pfam" id="PF24681">
    <property type="entry name" value="Kelch_KLHDC2_KLHL20_DRC7"/>
    <property type="match status" value="1"/>
</dbReference>
<evidence type="ECO:0000313" key="1">
    <source>
        <dbReference type="Proteomes" id="UP000035642"/>
    </source>
</evidence>
<organism evidence="1 2">
    <name type="scientific">Angiostrongylus cantonensis</name>
    <name type="common">Rat lungworm</name>
    <dbReference type="NCBI Taxonomy" id="6313"/>
    <lineage>
        <taxon>Eukaryota</taxon>
        <taxon>Metazoa</taxon>
        <taxon>Ecdysozoa</taxon>
        <taxon>Nematoda</taxon>
        <taxon>Chromadorea</taxon>
        <taxon>Rhabditida</taxon>
        <taxon>Rhabditina</taxon>
        <taxon>Rhabditomorpha</taxon>
        <taxon>Strongyloidea</taxon>
        <taxon>Metastrongylidae</taxon>
        <taxon>Angiostrongylus</taxon>
    </lineage>
</organism>
<keyword evidence="1" id="KW-1185">Reference proteome</keyword>
<evidence type="ECO:0000313" key="2">
    <source>
        <dbReference type="WBParaSite" id="ACAC_0001191501-mRNA-1"/>
    </source>
</evidence>
<dbReference type="InterPro" id="IPR015915">
    <property type="entry name" value="Kelch-typ_b-propeller"/>
</dbReference>
<dbReference type="AlphaFoldDB" id="A0A0K0DK97"/>
<dbReference type="Proteomes" id="UP000035642">
    <property type="component" value="Unassembled WGS sequence"/>
</dbReference>
<dbReference type="Gene3D" id="2.120.10.80">
    <property type="entry name" value="Kelch-type beta propeller"/>
    <property type="match status" value="1"/>
</dbReference>
<dbReference type="SUPFAM" id="SSF117281">
    <property type="entry name" value="Kelch motif"/>
    <property type="match status" value="1"/>
</dbReference>
<dbReference type="WBParaSite" id="ACAC_0001191501-mRNA-1">
    <property type="protein sequence ID" value="ACAC_0001191501-mRNA-1"/>
    <property type="gene ID" value="ACAC_0001191501"/>
</dbReference>
<sequence length="281" mass="31155">MACSILLIGGCSEREESGCLRSIEEVSLSRTPTGVNVVSQVVGQLQEARRSPSVFRERNGFVVLGGEVEFRSVLRLFKNSLGAVIGGYNGTECLKTVQFVTLGEMELSSTTLHDIPFRLKNSAGVTLTDEAVLLFGGWDESHTMKTVFRLNFNACFTSYRIELESILPHDVEGHCCARYGDHVFIIGGYDGISVTDKIVRYSISNKSSEVLPTHLSIPRENHVCEILLDRYLVIMAGWDGKKALDSIEVFELTDDYPYLIPCGVEFKLIEARIRPASIAVH</sequence>
<name>A0A0K0DK97_ANGCA</name>